<comment type="caution">
    <text evidence="2">The sequence shown here is derived from an EMBL/GenBank/DDBJ whole genome shotgun (WGS) entry which is preliminary data.</text>
</comment>
<evidence type="ECO:0000313" key="3">
    <source>
        <dbReference type="Proteomes" id="UP000677082"/>
    </source>
</evidence>
<dbReference type="PANTHER" id="PTHR21310">
    <property type="entry name" value="AMINOGLYCOSIDE PHOSPHOTRANSFERASE-RELATED-RELATED"/>
    <property type="match status" value="1"/>
</dbReference>
<dbReference type="CDD" id="cd05155">
    <property type="entry name" value="APH_ChoK_like_1"/>
    <property type="match status" value="1"/>
</dbReference>
<dbReference type="InterPro" id="IPR011009">
    <property type="entry name" value="Kinase-like_dom_sf"/>
</dbReference>
<dbReference type="InterPro" id="IPR002575">
    <property type="entry name" value="Aminoglycoside_PTrfase"/>
</dbReference>
<reference evidence="2 3" key="1">
    <citation type="submission" date="2021-03" db="EMBL/GenBank/DDBJ databases">
        <title>Whole genome shotgun sequence of Actinoplanes toevensis NBRC 105298.</title>
        <authorList>
            <person name="Komaki H."/>
            <person name="Tamura T."/>
        </authorList>
    </citation>
    <scope>NUCLEOTIDE SEQUENCE [LARGE SCALE GENOMIC DNA]</scope>
    <source>
        <strain evidence="2 3">NBRC 105298</strain>
    </source>
</reference>
<organism evidence="2 3">
    <name type="scientific">Paractinoplanes toevensis</name>
    <dbReference type="NCBI Taxonomy" id="571911"/>
    <lineage>
        <taxon>Bacteria</taxon>
        <taxon>Bacillati</taxon>
        <taxon>Actinomycetota</taxon>
        <taxon>Actinomycetes</taxon>
        <taxon>Micromonosporales</taxon>
        <taxon>Micromonosporaceae</taxon>
        <taxon>Paractinoplanes</taxon>
    </lineage>
</organism>
<dbReference type="AlphaFoldDB" id="A0A919TFX0"/>
<dbReference type="EMBL" id="BOQN01000087">
    <property type="protein sequence ID" value="GIM94898.1"/>
    <property type="molecule type" value="Genomic_DNA"/>
</dbReference>
<evidence type="ECO:0000259" key="1">
    <source>
        <dbReference type="Pfam" id="PF01636"/>
    </source>
</evidence>
<accession>A0A919TFX0</accession>
<proteinExistence type="predicted"/>
<gene>
    <name evidence="2" type="ORF">Ato02nite_066910</name>
</gene>
<dbReference type="Pfam" id="PF01636">
    <property type="entry name" value="APH"/>
    <property type="match status" value="1"/>
</dbReference>
<protein>
    <submittedName>
        <fullName evidence="2">Phosphotransferase</fullName>
    </submittedName>
</protein>
<sequence length="289" mass="31408">MRLHDGELDISEDLVRRLVDTQFPAWAGRPLRPVPAAGTDNVMFRLGGDLVVRLPRMPHSAGNVAKEQRWLPYLAPLLPLAVPAPVGLGRPAPGYPLPWSIYEWRPGDHRMGDMTAAAAALGDFVAALQAVPVPPDAPAAYRGGSYRGSDGYVREVLGDLGVPGAAALWDAGLQLPGWDRPPVWVHSDLLPTNVLYRHGRLDAVIDFGCAGVGDPACDLMAAWALFDPAARQVFRARLTVDDATWERGRAWALLCGLGAWHYYDTLKPEFAALGRRIVNQTLTDRPSST</sequence>
<dbReference type="SUPFAM" id="SSF56112">
    <property type="entry name" value="Protein kinase-like (PK-like)"/>
    <property type="match status" value="1"/>
</dbReference>
<evidence type="ECO:0000313" key="2">
    <source>
        <dbReference type="EMBL" id="GIM94898.1"/>
    </source>
</evidence>
<keyword evidence="3" id="KW-1185">Reference proteome</keyword>
<dbReference type="InterPro" id="IPR051678">
    <property type="entry name" value="AGP_Transferase"/>
</dbReference>
<dbReference type="Proteomes" id="UP000677082">
    <property type="component" value="Unassembled WGS sequence"/>
</dbReference>
<dbReference type="Gene3D" id="3.90.1200.10">
    <property type="match status" value="1"/>
</dbReference>
<name>A0A919TFX0_9ACTN</name>
<feature type="domain" description="Aminoglycoside phosphotransferase" evidence="1">
    <location>
        <begin position="36"/>
        <end position="251"/>
    </location>
</feature>
<dbReference type="RefSeq" id="WP_213010645.1">
    <property type="nucleotide sequence ID" value="NZ_BOQN01000087.1"/>
</dbReference>
<dbReference type="Gene3D" id="3.30.200.20">
    <property type="entry name" value="Phosphorylase Kinase, domain 1"/>
    <property type="match status" value="1"/>
</dbReference>
<dbReference type="PANTHER" id="PTHR21310:SF42">
    <property type="entry name" value="BIFUNCTIONAL AAC_APH"/>
    <property type="match status" value="1"/>
</dbReference>